<evidence type="ECO:0000256" key="4">
    <source>
        <dbReference type="ARBA" id="ARBA00022525"/>
    </source>
</evidence>
<dbReference type="Pfam" id="PF00295">
    <property type="entry name" value="Glyco_hydro_28"/>
    <property type="match status" value="1"/>
</dbReference>
<evidence type="ECO:0000256" key="7">
    <source>
        <dbReference type="ARBA" id="ARBA00023316"/>
    </source>
</evidence>
<dbReference type="PANTHER" id="PTHR31375">
    <property type="match status" value="1"/>
</dbReference>
<dbReference type="Gene3D" id="2.160.20.10">
    <property type="entry name" value="Single-stranded right-handed beta-helix, Pectin lyase-like"/>
    <property type="match status" value="1"/>
</dbReference>
<sequence length="102" mass="10894">MHFEDIVMNNVSNPVIIDQEYCPWNQCNKKTPSKIKISKVTFKNIRGTSATPEGVVLICSSGVPCEGVELSDIKLTFNGAEAKAKCANVKPLIQGAAPACAA</sequence>
<proteinExistence type="inferred from homology"/>
<dbReference type="GO" id="GO:0004650">
    <property type="term" value="F:polygalacturonase activity"/>
    <property type="evidence" value="ECO:0007669"/>
    <property type="project" value="InterPro"/>
</dbReference>
<evidence type="ECO:0000256" key="3">
    <source>
        <dbReference type="ARBA" id="ARBA00022512"/>
    </source>
</evidence>
<evidence type="ECO:0000313" key="9">
    <source>
        <dbReference type="EMBL" id="KAF7815074.1"/>
    </source>
</evidence>
<accession>A0A834WFD1</accession>
<keyword evidence="5 8" id="KW-0378">Hydrolase</keyword>
<organism evidence="9 10">
    <name type="scientific">Senna tora</name>
    <dbReference type="NCBI Taxonomy" id="362788"/>
    <lineage>
        <taxon>Eukaryota</taxon>
        <taxon>Viridiplantae</taxon>
        <taxon>Streptophyta</taxon>
        <taxon>Embryophyta</taxon>
        <taxon>Tracheophyta</taxon>
        <taxon>Spermatophyta</taxon>
        <taxon>Magnoliopsida</taxon>
        <taxon>eudicotyledons</taxon>
        <taxon>Gunneridae</taxon>
        <taxon>Pentapetalae</taxon>
        <taxon>rosids</taxon>
        <taxon>fabids</taxon>
        <taxon>Fabales</taxon>
        <taxon>Fabaceae</taxon>
        <taxon>Caesalpinioideae</taxon>
        <taxon>Cassia clade</taxon>
        <taxon>Senna</taxon>
    </lineage>
</organism>
<keyword evidence="3" id="KW-0134">Cell wall</keyword>
<evidence type="ECO:0000256" key="8">
    <source>
        <dbReference type="RuleBase" id="RU361169"/>
    </source>
</evidence>
<dbReference type="InterPro" id="IPR000743">
    <property type="entry name" value="Glyco_hydro_28"/>
</dbReference>
<comment type="similarity">
    <text evidence="2 8">Belongs to the glycosyl hydrolase 28 family.</text>
</comment>
<protein>
    <submittedName>
        <fullName evidence="9">Polygalacturonase</fullName>
    </submittedName>
</protein>
<gene>
    <name evidence="9" type="ORF">G2W53_029043</name>
</gene>
<dbReference type="OrthoDB" id="187139at2759"/>
<name>A0A834WFD1_9FABA</name>
<comment type="subcellular location">
    <subcellularLocation>
        <location evidence="1">Secreted</location>
        <location evidence="1">Cell wall</location>
    </subcellularLocation>
</comment>
<evidence type="ECO:0000256" key="5">
    <source>
        <dbReference type="ARBA" id="ARBA00022801"/>
    </source>
</evidence>
<reference evidence="9" key="1">
    <citation type="submission" date="2020-09" db="EMBL/GenBank/DDBJ databases">
        <title>Genome-Enabled Discovery of Anthraquinone Biosynthesis in Senna tora.</title>
        <authorList>
            <person name="Kang S.-H."/>
            <person name="Pandey R.P."/>
            <person name="Lee C.-M."/>
            <person name="Sim J.-S."/>
            <person name="Jeong J.-T."/>
            <person name="Choi B.-S."/>
            <person name="Jung M."/>
            <person name="Ginzburg D."/>
            <person name="Zhao K."/>
            <person name="Won S.Y."/>
            <person name="Oh T.-J."/>
            <person name="Yu Y."/>
            <person name="Kim N.-H."/>
            <person name="Lee O.R."/>
            <person name="Lee T.-H."/>
            <person name="Bashyal P."/>
            <person name="Kim T.-S."/>
            <person name="Lee W.-H."/>
            <person name="Kawkins C."/>
            <person name="Kim C.-K."/>
            <person name="Kim J.S."/>
            <person name="Ahn B.O."/>
            <person name="Rhee S.Y."/>
            <person name="Sohng J.K."/>
        </authorList>
    </citation>
    <scope>NUCLEOTIDE SEQUENCE</scope>
    <source>
        <tissue evidence="9">Leaf</tissue>
    </source>
</reference>
<keyword evidence="10" id="KW-1185">Reference proteome</keyword>
<dbReference type="InterPro" id="IPR012334">
    <property type="entry name" value="Pectin_lyas_fold"/>
</dbReference>
<dbReference type="GO" id="GO:0071555">
    <property type="term" value="P:cell wall organization"/>
    <property type="evidence" value="ECO:0007669"/>
    <property type="project" value="UniProtKB-KW"/>
</dbReference>
<keyword evidence="6 8" id="KW-0326">Glycosidase</keyword>
<dbReference type="Proteomes" id="UP000634136">
    <property type="component" value="Unassembled WGS sequence"/>
</dbReference>
<evidence type="ECO:0000313" key="10">
    <source>
        <dbReference type="Proteomes" id="UP000634136"/>
    </source>
</evidence>
<dbReference type="GO" id="GO:0005975">
    <property type="term" value="P:carbohydrate metabolic process"/>
    <property type="evidence" value="ECO:0007669"/>
    <property type="project" value="InterPro"/>
</dbReference>
<keyword evidence="4" id="KW-0964">Secreted</keyword>
<dbReference type="AlphaFoldDB" id="A0A834WFD1"/>
<evidence type="ECO:0000256" key="1">
    <source>
        <dbReference type="ARBA" id="ARBA00004191"/>
    </source>
</evidence>
<comment type="caution">
    <text evidence="9">The sequence shown here is derived from an EMBL/GenBank/DDBJ whole genome shotgun (WGS) entry which is preliminary data.</text>
</comment>
<dbReference type="SUPFAM" id="SSF51126">
    <property type="entry name" value="Pectin lyase-like"/>
    <property type="match status" value="1"/>
</dbReference>
<dbReference type="InterPro" id="IPR011050">
    <property type="entry name" value="Pectin_lyase_fold/virulence"/>
</dbReference>
<dbReference type="EMBL" id="JAAIUW010000009">
    <property type="protein sequence ID" value="KAF7815074.1"/>
    <property type="molecule type" value="Genomic_DNA"/>
</dbReference>
<evidence type="ECO:0000256" key="2">
    <source>
        <dbReference type="ARBA" id="ARBA00008834"/>
    </source>
</evidence>
<evidence type="ECO:0000256" key="6">
    <source>
        <dbReference type="ARBA" id="ARBA00023295"/>
    </source>
</evidence>
<keyword evidence="7" id="KW-0961">Cell wall biogenesis/degradation</keyword>